<dbReference type="PANTHER" id="PTHR37984:SF5">
    <property type="entry name" value="PROTEIN NYNRIN-LIKE"/>
    <property type="match status" value="1"/>
</dbReference>
<evidence type="ECO:0000256" key="1">
    <source>
        <dbReference type="ARBA" id="ARBA00012493"/>
    </source>
</evidence>
<dbReference type="Gene3D" id="3.30.420.10">
    <property type="entry name" value="Ribonuclease H-like superfamily/Ribonuclease H"/>
    <property type="match status" value="1"/>
</dbReference>
<dbReference type="InterPro" id="IPR050951">
    <property type="entry name" value="Retrovirus_Pol_polyprotein"/>
</dbReference>
<evidence type="ECO:0000313" key="4">
    <source>
        <dbReference type="EMBL" id="KAF0745178.1"/>
    </source>
</evidence>
<dbReference type="GO" id="GO:0003964">
    <property type="term" value="F:RNA-directed DNA polymerase activity"/>
    <property type="evidence" value="ECO:0007669"/>
    <property type="project" value="UniProtKB-EC"/>
</dbReference>
<dbReference type="GO" id="GO:0015074">
    <property type="term" value="P:DNA integration"/>
    <property type="evidence" value="ECO:0007669"/>
    <property type="project" value="InterPro"/>
</dbReference>
<accession>A0A6G0XWR9</accession>
<dbReference type="InterPro" id="IPR001584">
    <property type="entry name" value="Integrase_cat-core"/>
</dbReference>
<dbReference type="PANTHER" id="PTHR37984">
    <property type="entry name" value="PROTEIN CBG26694"/>
    <property type="match status" value="1"/>
</dbReference>
<feature type="non-terminal residue" evidence="4">
    <location>
        <position position="440"/>
    </location>
</feature>
<dbReference type="EC" id="2.7.7.49" evidence="1"/>
<sequence length="440" mass="50114">AKDKNSKLTRWSLQLASLDFSTVHVPGIQNEAPDLLSRDPAPGPTIDEDRLEENLVGAPSTPKTDIDLESDRIFYMGNNHDSDNTPLTATTLGKWQSDDATIRDVIAGPHTPVVIPKTKIQHVIWRCHDHVLSNHSGWKKTYRAVRQRYYWKGQNNDVRLYVGACHVSACTKPLNSRPNDPMQPRTPRQPWEVISVDLMGPYLRSGTATSKTIIETLEREFFSRFDYPRVCLSDNGPQFVSNDMLNAYERRGTQDWTTPIYHPRANPVERRNQDLKKGLRAQLVDGEHKSWDTKLPTILFSIRNRCNEQTGYPPAVLVLGRECKRPGDWTLSKSTTVTIEKSQEERVVWEKHILGRKVVVKPSANTVTPVRFSKGDVVYYKAHHLSKAHKDFHAGFTPKWWGPVTLSKQVGKGVFLTDQQPPRKIHVSCLKRAPHNDITK</sequence>
<feature type="non-terminal residue" evidence="4">
    <location>
        <position position="1"/>
    </location>
</feature>
<gene>
    <name evidence="4" type="ORF">FWK35_00023710</name>
</gene>
<evidence type="ECO:0000259" key="3">
    <source>
        <dbReference type="PROSITE" id="PS50994"/>
    </source>
</evidence>
<name>A0A6G0XWR9_APHCR</name>
<dbReference type="Gene3D" id="1.10.340.70">
    <property type="match status" value="1"/>
</dbReference>
<feature type="region of interest" description="Disordered" evidence="2">
    <location>
        <begin position="29"/>
        <end position="49"/>
    </location>
</feature>
<reference evidence="4 5" key="1">
    <citation type="submission" date="2019-08" db="EMBL/GenBank/DDBJ databases">
        <title>Whole genome of Aphis craccivora.</title>
        <authorList>
            <person name="Voronova N.V."/>
            <person name="Shulinski R.S."/>
            <person name="Bandarenka Y.V."/>
            <person name="Zhorov D.G."/>
            <person name="Warner D."/>
        </authorList>
    </citation>
    <scope>NUCLEOTIDE SEQUENCE [LARGE SCALE GENOMIC DNA]</scope>
    <source>
        <strain evidence="4">180601</strain>
        <tissue evidence="4">Whole Body</tissue>
    </source>
</reference>
<comment type="caution">
    <text evidence="4">The sequence shown here is derived from an EMBL/GenBank/DDBJ whole genome shotgun (WGS) entry which is preliminary data.</text>
</comment>
<dbReference type="InterPro" id="IPR012337">
    <property type="entry name" value="RNaseH-like_sf"/>
</dbReference>
<dbReference type="PROSITE" id="PS50994">
    <property type="entry name" value="INTEGRASE"/>
    <property type="match status" value="1"/>
</dbReference>
<dbReference type="Proteomes" id="UP000478052">
    <property type="component" value="Unassembled WGS sequence"/>
</dbReference>
<evidence type="ECO:0000256" key="2">
    <source>
        <dbReference type="SAM" id="MobiDB-lite"/>
    </source>
</evidence>
<keyword evidence="5" id="KW-1185">Reference proteome</keyword>
<organism evidence="4 5">
    <name type="scientific">Aphis craccivora</name>
    <name type="common">Cowpea aphid</name>
    <dbReference type="NCBI Taxonomy" id="307492"/>
    <lineage>
        <taxon>Eukaryota</taxon>
        <taxon>Metazoa</taxon>
        <taxon>Ecdysozoa</taxon>
        <taxon>Arthropoda</taxon>
        <taxon>Hexapoda</taxon>
        <taxon>Insecta</taxon>
        <taxon>Pterygota</taxon>
        <taxon>Neoptera</taxon>
        <taxon>Paraneoptera</taxon>
        <taxon>Hemiptera</taxon>
        <taxon>Sternorrhyncha</taxon>
        <taxon>Aphidomorpha</taxon>
        <taxon>Aphidoidea</taxon>
        <taxon>Aphididae</taxon>
        <taxon>Aphidini</taxon>
        <taxon>Aphis</taxon>
        <taxon>Aphis</taxon>
    </lineage>
</organism>
<protein>
    <recommendedName>
        <fullName evidence="1">RNA-directed DNA polymerase</fullName>
        <ecNumber evidence="1">2.7.7.49</ecNumber>
    </recommendedName>
</protein>
<dbReference type="AlphaFoldDB" id="A0A6G0XWR9"/>
<feature type="domain" description="Integrase catalytic" evidence="3">
    <location>
        <begin position="169"/>
        <end position="322"/>
    </location>
</feature>
<dbReference type="EMBL" id="VUJU01007469">
    <property type="protein sequence ID" value="KAF0745178.1"/>
    <property type="molecule type" value="Genomic_DNA"/>
</dbReference>
<dbReference type="GO" id="GO:0003676">
    <property type="term" value="F:nucleic acid binding"/>
    <property type="evidence" value="ECO:0007669"/>
    <property type="project" value="InterPro"/>
</dbReference>
<dbReference type="OrthoDB" id="6612506at2759"/>
<evidence type="ECO:0000313" key="5">
    <source>
        <dbReference type="Proteomes" id="UP000478052"/>
    </source>
</evidence>
<dbReference type="InterPro" id="IPR036397">
    <property type="entry name" value="RNaseH_sf"/>
</dbReference>
<proteinExistence type="predicted"/>
<dbReference type="Pfam" id="PF17921">
    <property type="entry name" value="Integrase_H2C2"/>
    <property type="match status" value="1"/>
</dbReference>
<dbReference type="SUPFAM" id="SSF53098">
    <property type="entry name" value="Ribonuclease H-like"/>
    <property type="match status" value="1"/>
</dbReference>
<dbReference type="InterPro" id="IPR041588">
    <property type="entry name" value="Integrase_H2C2"/>
</dbReference>